<evidence type="ECO:0000313" key="14">
    <source>
        <dbReference type="Proteomes" id="UP001595906"/>
    </source>
</evidence>
<evidence type="ECO:0000256" key="9">
    <source>
        <dbReference type="RuleBase" id="RU003357"/>
    </source>
</evidence>
<dbReference type="InterPro" id="IPR036942">
    <property type="entry name" value="Beta-barrel_TonB_sf"/>
</dbReference>
<dbReference type="RefSeq" id="WP_379013275.1">
    <property type="nucleotide sequence ID" value="NZ_JBHSDC010000012.1"/>
</dbReference>
<evidence type="ECO:0000256" key="1">
    <source>
        <dbReference type="ARBA" id="ARBA00004571"/>
    </source>
</evidence>
<organism evidence="13 14">
    <name type="scientific">Parasediminibacterium paludis</name>
    <dbReference type="NCBI Taxonomy" id="908966"/>
    <lineage>
        <taxon>Bacteria</taxon>
        <taxon>Pseudomonadati</taxon>
        <taxon>Bacteroidota</taxon>
        <taxon>Chitinophagia</taxon>
        <taxon>Chitinophagales</taxon>
        <taxon>Chitinophagaceae</taxon>
        <taxon>Parasediminibacterium</taxon>
    </lineage>
</organism>
<keyword evidence="3 8" id="KW-1134">Transmembrane beta strand</keyword>
<feature type="domain" description="TonB-dependent receptor-like beta-barrel" evidence="11">
    <location>
        <begin position="416"/>
        <end position="955"/>
    </location>
</feature>
<dbReference type="Gene3D" id="2.170.130.10">
    <property type="entry name" value="TonB-dependent receptor, plug domain"/>
    <property type="match status" value="1"/>
</dbReference>
<gene>
    <name evidence="13" type="ORF">ACFOW1_07350</name>
</gene>
<dbReference type="NCBIfam" id="TIGR04056">
    <property type="entry name" value="OMP_RagA_SusC"/>
    <property type="match status" value="1"/>
</dbReference>
<dbReference type="Pfam" id="PF13715">
    <property type="entry name" value="CarbopepD_reg_2"/>
    <property type="match status" value="1"/>
</dbReference>
<dbReference type="Proteomes" id="UP001595906">
    <property type="component" value="Unassembled WGS sequence"/>
</dbReference>
<keyword evidence="4 8" id="KW-0812">Transmembrane</keyword>
<keyword evidence="2 8" id="KW-0813">Transport</keyword>
<name>A0ABV8PY32_9BACT</name>
<keyword evidence="14" id="KW-1185">Reference proteome</keyword>
<evidence type="ECO:0000256" key="3">
    <source>
        <dbReference type="ARBA" id="ARBA00022452"/>
    </source>
</evidence>
<evidence type="ECO:0000256" key="8">
    <source>
        <dbReference type="PROSITE-ProRule" id="PRU01360"/>
    </source>
</evidence>
<dbReference type="Pfam" id="PF07715">
    <property type="entry name" value="Plug"/>
    <property type="match status" value="1"/>
</dbReference>
<feature type="chain" id="PRO_5047224791" evidence="10">
    <location>
        <begin position="20"/>
        <end position="1011"/>
    </location>
</feature>
<dbReference type="InterPro" id="IPR023997">
    <property type="entry name" value="TonB-dep_OMP_SusC/RagA_CS"/>
</dbReference>
<proteinExistence type="inferred from homology"/>
<dbReference type="InterPro" id="IPR012910">
    <property type="entry name" value="Plug_dom"/>
</dbReference>
<dbReference type="InterPro" id="IPR008969">
    <property type="entry name" value="CarboxyPept-like_regulatory"/>
</dbReference>
<dbReference type="PROSITE" id="PS52016">
    <property type="entry name" value="TONB_DEPENDENT_REC_3"/>
    <property type="match status" value="1"/>
</dbReference>
<dbReference type="InterPro" id="IPR023996">
    <property type="entry name" value="TonB-dep_OMP_SusC/RagA"/>
</dbReference>
<evidence type="ECO:0000256" key="6">
    <source>
        <dbReference type="ARBA" id="ARBA00023136"/>
    </source>
</evidence>
<evidence type="ECO:0000313" key="13">
    <source>
        <dbReference type="EMBL" id="MFC4231700.1"/>
    </source>
</evidence>
<evidence type="ECO:0000256" key="5">
    <source>
        <dbReference type="ARBA" id="ARBA00023077"/>
    </source>
</evidence>
<dbReference type="NCBIfam" id="TIGR04057">
    <property type="entry name" value="SusC_RagA_signa"/>
    <property type="match status" value="1"/>
</dbReference>
<protein>
    <submittedName>
        <fullName evidence="13">SusC/RagA family TonB-linked outer membrane protein</fullName>
    </submittedName>
</protein>
<feature type="domain" description="TonB-dependent receptor plug" evidence="12">
    <location>
        <begin position="112"/>
        <end position="230"/>
    </location>
</feature>
<keyword evidence="7 8" id="KW-0998">Cell outer membrane</keyword>
<evidence type="ECO:0000256" key="4">
    <source>
        <dbReference type="ARBA" id="ARBA00022692"/>
    </source>
</evidence>
<dbReference type="EMBL" id="JBHSDC010000012">
    <property type="protein sequence ID" value="MFC4231700.1"/>
    <property type="molecule type" value="Genomic_DNA"/>
</dbReference>
<dbReference type="SUPFAM" id="SSF56935">
    <property type="entry name" value="Porins"/>
    <property type="match status" value="1"/>
</dbReference>
<evidence type="ECO:0000259" key="12">
    <source>
        <dbReference type="Pfam" id="PF07715"/>
    </source>
</evidence>
<keyword evidence="6 8" id="KW-0472">Membrane</keyword>
<dbReference type="InterPro" id="IPR000531">
    <property type="entry name" value="Beta-barrel_TonB"/>
</dbReference>
<feature type="signal peptide" evidence="10">
    <location>
        <begin position="1"/>
        <end position="19"/>
    </location>
</feature>
<reference evidence="14" key="1">
    <citation type="journal article" date="2019" name="Int. J. Syst. Evol. Microbiol.">
        <title>The Global Catalogue of Microorganisms (GCM) 10K type strain sequencing project: providing services to taxonomists for standard genome sequencing and annotation.</title>
        <authorList>
            <consortium name="The Broad Institute Genomics Platform"/>
            <consortium name="The Broad Institute Genome Sequencing Center for Infectious Disease"/>
            <person name="Wu L."/>
            <person name="Ma J."/>
        </authorList>
    </citation>
    <scope>NUCLEOTIDE SEQUENCE [LARGE SCALE GENOMIC DNA]</scope>
    <source>
        <strain evidence="14">CECT 8010</strain>
    </source>
</reference>
<evidence type="ECO:0000259" key="11">
    <source>
        <dbReference type="Pfam" id="PF00593"/>
    </source>
</evidence>
<dbReference type="InterPro" id="IPR037066">
    <property type="entry name" value="Plug_dom_sf"/>
</dbReference>
<dbReference type="Pfam" id="PF00593">
    <property type="entry name" value="TonB_dep_Rec_b-barrel"/>
    <property type="match status" value="1"/>
</dbReference>
<sequence>MRKFLTLLVMVVFTTLAMAQNKTVTGKVTDEKGAPVANASVVVKGTTKGVTTSSDGSFSVAVPATAKTLVISSVNFLSQDVAIKSGVLSVSLKSTNTTLDEVVVVAYGTQKKTTLTGSQSTVKSAQIEDKPFSSVDKALQGTVAGLQSSSTTGAPGSNQNIVIRGFGSISANNDPLWVLDGVVVNTGQVSSLATSSNLLSTLNPNDIEDITVLKDAASASIYGSRAANGVILVTTKKGKSGATKFRADAYTGQSNTAYKNDAYQPLNASQYATITKEGLINAGYATSATVDALFNSNFATTLTYPAPVNTDWLGAVTRNGQQHEYNLSASGGNDKTIFFMSGGYHQEDGTVIATDFKRWSGNIRLENKATDKLTLGFNLNGGVTKQNTPLNGGAFGNPVLSSFFLLPGLSPYKPDGTLNYNTSDFNPSTGVSSLYNPIAIAALDKRQLKGLSLRGSVFGEYKILPTLTFRSQFGLDYNTLEEEQYNNPFYGDGFSRNGRSFSYYTRYSNWDWANTLAYSKKFLRSGDLAVNVKVGYESQLNKGYFTQVGNSNFPPTTQLTVASIGATPITANSTGSDNAIVGAFSQANISYKEKYNISGSFRNDGASVFGVNKKYGNFWSIGGSWNVDREKFMESVKFISQLKLRASYGLNGNSAGIGNYLALPLYGYGSNYNSNPGSAPSTTQPGNPNLTWEVNKPLDFGVDIGFLKNRLTVTFDYYNRKTTSLLLNVPVPPSTGYLSFPDNIGAMENKGVEFAVNAIPVQSKNFEWDVTFNIANNKNTVTALPGGADILSGNFIRRVGYDFQSFYTRLYAGVDPTNGDPLWYVDGTKTTKTNVYNNALRQVYNSGSPKFFGGFGNTFKYKGFSLSANFYFNFGNYVRDTWGSYYDGAGFGGGFNKVQRVLDRWTTPGQITDIPKYIYGGNKNAQNFSTFYLAKGDYIRLRDITVGYDIPKSVSTKLHIGSVHFYVRGSNLWTWVKDSKMPFDPEQGVGSATNLEVFIPKTVVAGLNISL</sequence>
<comment type="subcellular location">
    <subcellularLocation>
        <location evidence="1 8">Cell outer membrane</location>
        <topology evidence="1 8">Multi-pass membrane protein</topology>
    </subcellularLocation>
</comment>
<evidence type="ECO:0000256" key="7">
    <source>
        <dbReference type="ARBA" id="ARBA00023237"/>
    </source>
</evidence>
<accession>A0ABV8PY32</accession>
<keyword evidence="10" id="KW-0732">Signal</keyword>
<dbReference type="SUPFAM" id="SSF49464">
    <property type="entry name" value="Carboxypeptidase regulatory domain-like"/>
    <property type="match status" value="1"/>
</dbReference>
<keyword evidence="5 9" id="KW-0798">TonB box</keyword>
<dbReference type="InterPro" id="IPR039426">
    <property type="entry name" value="TonB-dep_rcpt-like"/>
</dbReference>
<comment type="similarity">
    <text evidence="8 9">Belongs to the TonB-dependent receptor family.</text>
</comment>
<evidence type="ECO:0000256" key="2">
    <source>
        <dbReference type="ARBA" id="ARBA00022448"/>
    </source>
</evidence>
<dbReference type="Gene3D" id="2.60.40.1120">
    <property type="entry name" value="Carboxypeptidase-like, regulatory domain"/>
    <property type="match status" value="1"/>
</dbReference>
<dbReference type="Gene3D" id="2.40.170.20">
    <property type="entry name" value="TonB-dependent receptor, beta-barrel domain"/>
    <property type="match status" value="1"/>
</dbReference>
<evidence type="ECO:0000256" key="10">
    <source>
        <dbReference type="SAM" id="SignalP"/>
    </source>
</evidence>
<comment type="caution">
    <text evidence="13">The sequence shown here is derived from an EMBL/GenBank/DDBJ whole genome shotgun (WGS) entry which is preliminary data.</text>
</comment>